<dbReference type="GO" id="GO:0031012">
    <property type="term" value="C:extracellular matrix"/>
    <property type="evidence" value="ECO:0007669"/>
    <property type="project" value="TreeGrafter"/>
</dbReference>
<dbReference type="FunFam" id="2.20.100.10:FF:000005">
    <property type="entry name" value="ADAM metallopeptidase with thrombospondin type 1 motif 9"/>
    <property type="match status" value="1"/>
</dbReference>
<keyword evidence="8" id="KW-1185">Reference proteome</keyword>
<dbReference type="Proteomes" id="UP000242188">
    <property type="component" value="Unassembled WGS sequence"/>
</dbReference>
<dbReference type="Pfam" id="PF08686">
    <property type="entry name" value="PLAC"/>
    <property type="match status" value="1"/>
</dbReference>
<dbReference type="GO" id="GO:0004222">
    <property type="term" value="F:metalloendopeptidase activity"/>
    <property type="evidence" value="ECO:0007669"/>
    <property type="project" value="TreeGrafter"/>
</dbReference>
<dbReference type="OrthoDB" id="5950222at2759"/>
<organism evidence="7 8">
    <name type="scientific">Mizuhopecten yessoensis</name>
    <name type="common">Japanese scallop</name>
    <name type="synonym">Patinopecten yessoensis</name>
    <dbReference type="NCBI Taxonomy" id="6573"/>
    <lineage>
        <taxon>Eukaryota</taxon>
        <taxon>Metazoa</taxon>
        <taxon>Spiralia</taxon>
        <taxon>Lophotrochozoa</taxon>
        <taxon>Mollusca</taxon>
        <taxon>Bivalvia</taxon>
        <taxon>Autobranchia</taxon>
        <taxon>Pteriomorphia</taxon>
        <taxon>Pectinida</taxon>
        <taxon>Pectinoidea</taxon>
        <taxon>Pectinidae</taxon>
        <taxon>Mizuhopecten</taxon>
    </lineage>
</organism>
<dbReference type="Pfam" id="PF05986">
    <property type="entry name" value="ADAMTS_spacer1"/>
    <property type="match status" value="1"/>
</dbReference>
<feature type="region of interest" description="Disordered" evidence="5">
    <location>
        <begin position="51"/>
        <end position="120"/>
    </location>
</feature>
<dbReference type="EMBL" id="NEDP02004357">
    <property type="protein sequence ID" value="OWF45972.1"/>
    <property type="molecule type" value="Genomic_DNA"/>
</dbReference>
<dbReference type="PROSITE" id="PS50900">
    <property type="entry name" value="PLAC"/>
    <property type="match status" value="1"/>
</dbReference>
<evidence type="ECO:0000256" key="4">
    <source>
        <dbReference type="ARBA" id="ARBA00022737"/>
    </source>
</evidence>
<dbReference type="SMART" id="SM00209">
    <property type="entry name" value="TSP1"/>
    <property type="match status" value="6"/>
</dbReference>
<dbReference type="AlphaFoldDB" id="A0A210QB66"/>
<feature type="compositionally biased region" description="Polar residues" evidence="5">
    <location>
        <begin position="102"/>
        <end position="119"/>
    </location>
</feature>
<name>A0A210QB66_MIZYE</name>
<evidence type="ECO:0000256" key="5">
    <source>
        <dbReference type="SAM" id="MobiDB-lite"/>
    </source>
</evidence>
<keyword evidence="4" id="KW-0677">Repeat</keyword>
<sequence length="551" mass="60980">MGRSRNYLALQVTNGRNIINGGRRLSHPGKYLVAGTTFTYSAHEGRGCPGQCFSAPGPTDKSVDIQRDSSSDKNLGPLSRSAEDYHKTPVTSGQFDPFDPSYRQQLSQTVGQQSGNYPRNGQPYVGDIISNEVVPKLSAQNIPDSVNYYWRIAGFTNCTEPCGRGNQQTKVVCMKRNTNVIVTIDNCDPNLRPATQTIACNMNICPPAWHTQNWTDCSVTCGEGMQTREVVCRQRVSATHIVTVAASRCGGEERPQSARSCKAPACASWKAEDWRDCSTNCGRGERVRKVYCEGIEGGEAEERVCKGIRPENISTCDMGTCARGWFHTRWSKECSADCGKGYYYRTVYCSAEDGTPLDEKKCSGSKPREKKKCKNKKPCGGSWFEGPWSECSATCGEGVRRRDVVCIKKVGERLFASVKPGNCESSDKPVTEESCGPLPECPSEWFVTQWTQCSKSCETGTRTREIKCLDPKLHPNSACPVGSRPSRRSACNKQSCELPQLDEDPSCKDKIKICNLVAQARLCSYPFYSEKCCNTCTMYRHKQGPQHSNHG</sequence>
<dbReference type="PANTHER" id="PTHR13723">
    <property type="entry name" value="ADAMTS A DISINTEGRIN AND METALLOPROTEASE WITH THROMBOSPONDIN MOTIFS PROTEASE"/>
    <property type="match status" value="1"/>
</dbReference>
<dbReference type="GO" id="GO:0006508">
    <property type="term" value="P:proteolysis"/>
    <property type="evidence" value="ECO:0007669"/>
    <property type="project" value="TreeGrafter"/>
</dbReference>
<evidence type="ECO:0000313" key="8">
    <source>
        <dbReference type="Proteomes" id="UP000242188"/>
    </source>
</evidence>
<feature type="domain" description="PLAC" evidence="6">
    <location>
        <begin position="503"/>
        <end position="540"/>
    </location>
</feature>
<evidence type="ECO:0000256" key="2">
    <source>
        <dbReference type="ARBA" id="ARBA00022525"/>
    </source>
</evidence>
<evidence type="ECO:0000256" key="1">
    <source>
        <dbReference type="ARBA" id="ARBA00004613"/>
    </source>
</evidence>
<evidence type="ECO:0000256" key="3">
    <source>
        <dbReference type="ARBA" id="ARBA00022729"/>
    </source>
</evidence>
<evidence type="ECO:0000313" key="7">
    <source>
        <dbReference type="EMBL" id="OWF45972.1"/>
    </source>
</evidence>
<dbReference type="PROSITE" id="PS50092">
    <property type="entry name" value="TSP1"/>
    <property type="match status" value="5"/>
</dbReference>
<dbReference type="GO" id="GO:0005576">
    <property type="term" value="C:extracellular region"/>
    <property type="evidence" value="ECO:0007669"/>
    <property type="project" value="UniProtKB-SubCell"/>
</dbReference>
<dbReference type="GO" id="GO:0030198">
    <property type="term" value="P:extracellular matrix organization"/>
    <property type="evidence" value="ECO:0007669"/>
    <property type="project" value="TreeGrafter"/>
</dbReference>
<comment type="caution">
    <text evidence="7">The sequence shown here is derived from an EMBL/GenBank/DDBJ whole genome shotgun (WGS) entry which is preliminary data.</text>
</comment>
<protein>
    <submittedName>
        <fullName evidence="7">Thrombospondin type-1 domain-containing protein 4</fullName>
    </submittedName>
</protein>
<keyword evidence="3" id="KW-0732">Signal</keyword>
<keyword evidence="2" id="KW-0964">Secreted</keyword>
<feature type="compositionally biased region" description="Basic and acidic residues" evidence="5">
    <location>
        <begin position="61"/>
        <end position="71"/>
    </location>
</feature>
<dbReference type="Gene3D" id="2.20.100.10">
    <property type="entry name" value="Thrombospondin type-1 (TSP1) repeat"/>
    <property type="match status" value="6"/>
</dbReference>
<dbReference type="PANTHER" id="PTHR13723:SF281">
    <property type="entry name" value="PAPILIN"/>
    <property type="match status" value="1"/>
</dbReference>
<gene>
    <name evidence="7" type="ORF">KP79_PYT15412</name>
</gene>
<dbReference type="InterPro" id="IPR000884">
    <property type="entry name" value="TSP1_rpt"/>
</dbReference>
<evidence type="ECO:0000259" key="6">
    <source>
        <dbReference type="PROSITE" id="PS50900"/>
    </source>
</evidence>
<dbReference type="Pfam" id="PF19030">
    <property type="entry name" value="TSP1_ADAMTS"/>
    <property type="match status" value="6"/>
</dbReference>
<comment type="subcellular location">
    <subcellularLocation>
        <location evidence="1">Secreted</location>
    </subcellularLocation>
</comment>
<dbReference type="InterPro" id="IPR050439">
    <property type="entry name" value="ADAMTS_ADAMTS-like"/>
</dbReference>
<dbReference type="InterPro" id="IPR036383">
    <property type="entry name" value="TSP1_rpt_sf"/>
</dbReference>
<proteinExistence type="predicted"/>
<reference evidence="7 8" key="1">
    <citation type="journal article" date="2017" name="Nat. Ecol. Evol.">
        <title>Scallop genome provides insights into evolution of bilaterian karyotype and development.</title>
        <authorList>
            <person name="Wang S."/>
            <person name="Zhang J."/>
            <person name="Jiao W."/>
            <person name="Li J."/>
            <person name="Xun X."/>
            <person name="Sun Y."/>
            <person name="Guo X."/>
            <person name="Huan P."/>
            <person name="Dong B."/>
            <person name="Zhang L."/>
            <person name="Hu X."/>
            <person name="Sun X."/>
            <person name="Wang J."/>
            <person name="Zhao C."/>
            <person name="Wang Y."/>
            <person name="Wang D."/>
            <person name="Huang X."/>
            <person name="Wang R."/>
            <person name="Lv J."/>
            <person name="Li Y."/>
            <person name="Zhang Z."/>
            <person name="Liu B."/>
            <person name="Lu W."/>
            <person name="Hui Y."/>
            <person name="Liang J."/>
            <person name="Zhou Z."/>
            <person name="Hou R."/>
            <person name="Li X."/>
            <person name="Liu Y."/>
            <person name="Li H."/>
            <person name="Ning X."/>
            <person name="Lin Y."/>
            <person name="Zhao L."/>
            <person name="Xing Q."/>
            <person name="Dou J."/>
            <person name="Li Y."/>
            <person name="Mao J."/>
            <person name="Guo H."/>
            <person name="Dou H."/>
            <person name="Li T."/>
            <person name="Mu C."/>
            <person name="Jiang W."/>
            <person name="Fu Q."/>
            <person name="Fu X."/>
            <person name="Miao Y."/>
            <person name="Liu J."/>
            <person name="Yu Q."/>
            <person name="Li R."/>
            <person name="Liao H."/>
            <person name="Li X."/>
            <person name="Kong Y."/>
            <person name="Jiang Z."/>
            <person name="Chourrout D."/>
            <person name="Li R."/>
            <person name="Bao Z."/>
        </authorList>
    </citation>
    <scope>NUCLEOTIDE SEQUENCE [LARGE SCALE GENOMIC DNA]</scope>
    <source>
        <strain evidence="7 8">PY_sf001</strain>
    </source>
</reference>
<accession>A0A210QB66</accession>
<dbReference type="SUPFAM" id="SSF82895">
    <property type="entry name" value="TSP-1 type 1 repeat"/>
    <property type="match status" value="6"/>
</dbReference>
<dbReference type="InterPro" id="IPR010909">
    <property type="entry name" value="PLAC"/>
</dbReference>
<dbReference type="InterPro" id="IPR010294">
    <property type="entry name" value="ADAMTS_spacer1"/>
</dbReference>